<evidence type="ECO:0000256" key="1">
    <source>
        <dbReference type="ARBA" id="ARBA00007957"/>
    </source>
</evidence>
<dbReference type="AlphaFoldDB" id="A0A0S8GAE2"/>
<keyword evidence="7" id="KW-0479">Metal-binding</keyword>
<feature type="binding site" evidence="7">
    <location>
        <position position="102"/>
    </location>
    <ligand>
        <name>Zn(2+)</name>
        <dbReference type="ChEBI" id="CHEBI:29105"/>
    </ligand>
</feature>
<comment type="cofactor">
    <cofactor evidence="8">
        <name>Mn(2+)</name>
        <dbReference type="ChEBI" id="CHEBI:29035"/>
    </cofactor>
    <cofactor evidence="8">
        <name>Fe(2+)</name>
        <dbReference type="ChEBI" id="CHEBI:29033"/>
    </cofactor>
    <text evidence="8">Binds 1 Mn(2+) or Fe(2+) ion per subunit.</text>
</comment>
<sequence>MALTNEDIERRIETFVEALRARGLKLTHQRLEIFREIAQTEDHPDAETIFNCVRTRMPTVSLDTVYRTLALLEQGHLISRVEVLPARVRFDANTDHHHHFICTECGLIRDFYSRELEDFSTPVSVRRLGDVKTIHIQLRGVCKACAAQKRGTEQVT</sequence>
<comment type="caution">
    <text evidence="9">The sequence shown here is derived from an EMBL/GenBank/DDBJ whole genome shotgun (WGS) entry which is preliminary data.</text>
</comment>
<gene>
    <name evidence="9" type="ORF">AMJ82_05220</name>
</gene>
<dbReference type="Pfam" id="PF01475">
    <property type="entry name" value="FUR"/>
    <property type="match status" value="1"/>
</dbReference>
<dbReference type="Gene3D" id="1.10.10.10">
    <property type="entry name" value="Winged helix-like DNA-binding domain superfamily/Winged helix DNA-binding domain"/>
    <property type="match status" value="1"/>
</dbReference>
<evidence type="ECO:0000256" key="5">
    <source>
        <dbReference type="ARBA" id="ARBA00023125"/>
    </source>
</evidence>
<evidence type="ECO:0000256" key="8">
    <source>
        <dbReference type="PIRSR" id="PIRSR602481-2"/>
    </source>
</evidence>
<comment type="similarity">
    <text evidence="1">Belongs to the Fur family.</text>
</comment>
<evidence type="ECO:0000256" key="7">
    <source>
        <dbReference type="PIRSR" id="PIRSR602481-1"/>
    </source>
</evidence>
<keyword evidence="2" id="KW-0678">Repressor</keyword>
<evidence type="ECO:0000313" key="9">
    <source>
        <dbReference type="EMBL" id="KPK69680.1"/>
    </source>
</evidence>
<keyword evidence="6" id="KW-0804">Transcription</keyword>
<feature type="binding site" evidence="7">
    <location>
        <position position="142"/>
    </location>
    <ligand>
        <name>Zn(2+)</name>
        <dbReference type="ChEBI" id="CHEBI:29105"/>
    </ligand>
</feature>
<feature type="binding site" evidence="8">
    <location>
        <position position="96"/>
    </location>
    <ligand>
        <name>Fe cation</name>
        <dbReference type="ChEBI" id="CHEBI:24875"/>
    </ligand>
</feature>
<feature type="binding site" evidence="7">
    <location>
        <position position="105"/>
    </location>
    <ligand>
        <name>Zn(2+)</name>
        <dbReference type="ChEBI" id="CHEBI:29105"/>
    </ligand>
</feature>
<name>A0A0S8GAE2_UNCT6</name>
<dbReference type="EMBL" id="LJUI01000031">
    <property type="protein sequence ID" value="KPK69680.1"/>
    <property type="molecule type" value="Genomic_DNA"/>
</dbReference>
<dbReference type="PANTHER" id="PTHR33202:SF8">
    <property type="entry name" value="PEROXIDE-RESPONSIVE REPRESSOR PERR"/>
    <property type="match status" value="1"/>
</dbReference>
<evidence type="ECO:0000256" key="4">
    <source>
        <dbReference type="ARBA" id="ARBA00023015"/>
    </source>
</evidence>
<keyword evidence="5" id="KW-0238">DNA-binding</keyword>
<feature type="binding site" evidence="8">
    <location>
        <position position="117"/>
    </location>
    <ligand>
        <name>Fe cation</name>
        <dbReference type="ChEBI" id="CHEBI:24875"/>
    </ligand>
</feature>
<keyword evidence="4" id="KW-0805">Transcription regulation</keyword>
<reference evidence="9 10" key="1">
    <citation type="journal article" date="2015" name="Microbiome">
        <title>Genomic resolution of linkages in carbon, nitrogen, and sulfur cycling among widespread estuary sediment bacteria.</title>
        <authorList>
            <person name="Baker B.J."/>
            <person name="Lazar C.S."/>
            <person name="Teske A.P."/>
            <person name="Dick G.J."/>
        </authorList>
    </citation>
    <scope>NUCLEOTIDE SEQUENCE [LARGE SCALE GENOMIC DNA]</scope>
    <source>
        <strain evidence="9">SM23_40</strain>
    </source>
</reference>
<dbReference type="InterPro" id="IPR002481">
    <property type="entry name" value="FUR"/>
</dbReference>
<protein>
    <recommendedName>
        <fullName evidence="11">Fur family transcriptional regulator</fullName>
    </recommendedName>
</protein>
<dbReference type="InterPro" id="IPR043135">
    <property type="entry name" value="Fur_C"/>
</dbReference>
<evidence type="ECO:0000256" key="3">
    <source>
        <dbReference type="ARBA" id="ARBA00022833"/>
    </source>
</evidence>
<accession>A0A0S8GAE2</accession>
<dbReference type="GO" id="GO:0008270">
    <property type="term" value="F:zinc ion binding"/>
    <property type="evidence" value="ECO:0007669"/>
    <property type="project" value="TreeGrafter"/>
</dbReference>
<dbReference type="GO" id="GO:0003700">
    <property type="term" value="F:DNA-binding transcription factor activity"/>
    <property type="evidence" value="ECO:0007669"/>
    <property type="project" value="InterPro"/>
</dbReference>
<evidence type="ECO:0008006" key="11">
    <source>
        <dbReference type="Google" id="ProtNLM"/>
    </source>
</evidence>
<dbReference type="CDD" id="cd07153">
    <property type="entry name" value="Fur_like"/>
    <property type="match status" value="1"/>
</dbReference>
<dbReference type="GO" id="GO:0045892">
    <property type="term" value="P:negative regulation of DNA-templated transcription"/>
    <property type="evidence" value="ECO:0007669"/>
    <property type="project" value="TreeGrafter"/>
</dbReference>
<proteinExistence type="inferred from homology"/>
<evidence type="ECO:0000313" key="10">
    <source>
        <dbReference type="Proteomes" id="UP000051717"/>
    </source>
</evidence>
<evidence type="ECO:0000256" key="2">
    <source>
        <dbReference type="ARBA" id="ARBA00022491"/>
    </source>
</evidence>
<dbReference type="PANTHER" id="PTHR33202">
    <property type="entry name" value="ZINC UPTAKE REGULATION PROTEIN"/>
    <property type="match status" value="1"/>
</dbReference>
<keyword evidence="3 7" id="KW-0862">Zinc</keyword>
<dbReference type="GO" id="GO:1900376">
    <property type="term" value="P:regulation of secondary metabolite biosynthetic process"/>
    <property type="evidence" value="ECO:0007669"/>
    <property type="project" value="TreeGrafter"/>
</dbReference>
<dbReference type="InterPro" id="IPR036388">
    <property type="entry name" value="WH-like_DNA-bd_sf"/>
</dbReference>
<evidence type="ECO:0000256" key="6">
    <source>
        <dbReference type="ARBA" id="ARBA00023163"/>
    </source>
</evidence>
<organism evidence="9 10">
    <name type="scientific">candidate division TA06 bacterium SM23_40</name>
    <dbReference type="NCBI Taxonomy" id="1703774"/>
    <lineage>
        <taxon>Bacteria</taxon>
        <taxon>Bacteria division TA06</taxon>
    </lineage>
</organism>
<dbReference type="InterPro" id="IPR036390">
    <property type="entry name" value="WH_DNA-bd_sf"/>
</dbReference>
<feature type="binding site" evidence="7">
    <location>
        <position position="145"/>
    </location>
    <ligand>
        <name>Zn(2+)</name>
        <dbReference type="ChEBI" id="CHEBI:29105"/>
    </ligand>
</feature>
<keyword evidence="8" id="KW-0408">Iron</keyword>
<dbReference type="Proteomes" id="UP000051717">
    <property type="component" value="Unassembled WGS sequence"/>
</dbReference>
<dbReference type="SUPFAM" id="SSF46785">
    <property type="entry name" value="Winged helix' DNA-binding domain"/>
    <property type="match status" value="1"/>
</dbReference>
<comment type="cofactor">
    <cofactor evidence="7">
        <name>Zn(2+)</name>
        <dbReference type="ChEBI" id="CHEBI:29105"/>
    </cofactor>
    <text evidence="7">Binds 1 zinc ion per subunit.</text>
</comment>
<dbReference type="Gene3D" id="3.30.1490.190">
    <property type="match status" value="1"/>
</dbReference>
<dbReference type="GO" id="GO:0000976">
    <property type="term" value="F:transcription cis-regulatory region binding"/>
    <property type="evidence" value="ECO:0007669"/>
    <property type="project" value="TreeGrafter"/>
</dbReference>